<keyword evidence="4" id="KW-1185">Reference proteome</keyword>
<feature type="domain" description="GAF" evidence="2">
    <location>
        <begin position="600"/>
        <end position="737"/>
    </location>
</feature>
<organism evidence="3 4">
    <name type="scientific">Phytophthora lilii</name>
    <dbReference type="NCBI Taxonomy" id="2077276"/>
    <lineage>
        <taxon>Eukaryota</taxon>
        <taxon>Sar</taxon>
        <taxon>Stramenopiles</taxon>
        <taxon>Oomycota</taxon>
        <taxon>Peronosporomycetes</taxon>
        <taxon>Peronosporales</taxon>
        <taxon>Peronosporaceae</taxon>
        <taxon>Phytophthora</taxon>
    </lineage>
</organism>
<dbReference type="SUPFAM" id="SSF55781">
    <property type="entry name" value="GAF domain-like"/>
    <property type="match status" value="1"/>
</dbReference>
<protein>
    <submittedName>
        <fullName evidence="3">Unnamed protein product</fullName>
    </submittedName>
</protein>
<name>A0A9W6U5E0_9STRA</name>
<reference evidence="3" key="1">
    <citation type="submission" date="2023-04" db="EMBL/GenBank/DDBJ databases">
        <title>Phytophthora lilii NBRC 32176.</title>
        <authorList>
            <person name="Ichikawa N."/>
            <person name="Sato H."/>
            <person name="Tonouchi N."/>
        </authorList>
    </citation>
    <scope>NUCLEOTIDE SEQUENCE</scope>
    <source>
        <strain evidence="3">NBRC 32176</strain>
    </source>
</reference>
<evidence type="ECO:0000259" key="2">
    <source>
        <dbReference type="Pfam" id="PF01590"/>
    </source>
</evidence>
<evidence type="ECO:0000256" key="1">
    <source>
        <dbReference type="SAM" id="MobiDB-lite"/>
    </source>
</evidence>
<dbReference type="InterPro" id="IPR029016">
    <property type="entry name" value="GAF-like_dom_sf"/>
</dbReference>
<sequence length="754" mass="82687">MNLAMMRGMLEQVTRRRRSYPWSSPPSEVPHDDSSSAHSGVTQLSESSDDYRRRNSKPPSDAEMLKRARDAHNHIDFKALAAGPNAGGPWKRVQGADRFVIFRETDSNNMVPEVLCAGRLDAAIEEVVSILCPRTEAEHNAVMTALHSKRFLLGSLERSISCTDGINNQEESGSRGEQLTVKTSSFARSTLLGSNEQWCYTDFFQRKNECDGFTICQRSLGHDEPTPARIGGAKAHVDQLHDLTAAYLVDLDPGGKGLRVIYNTKFLDPKSIELSESTRESDAIPNSLPADGNTKTKAQGRRLLVLAQGVTKLPELVRGRRFGFQIPADLDAIQVSNPRCPCCTRSLSPVKLSLSSTASAIRNRNLASLKTDTRRCYLCGYLVCVDCWTGERMQSMSGRIASIVVCRRCRASVDACDYSDISVDREHGPARVVEDPPESTKASLLVDFLADSLARSSVGSAERSNVFMVIRTLLHQDEDSEDAASEDSDDDLNTDNNNDDARERLQCDAEAVANVDQFLRDEQKFPLLEACTLGNAERRSYVLDLPDDPKESVPRGPIPDNEGRRLSAAKAAGLLQLADQVAPSERRETESDNPVDVHDLELICQLAAMTLGCSDAMISVMSSSHEHVLASTNVNFIGAAVPRDYTMCQHQLMSQDPLVLIHPEADVRLQAIGTIKQMSLRSYIGFPVTAPVADACSDLNSQQIAVGTLCCLDSKPHAELTRSQYSTLQNLARTASQLVQMKGLQLQQHAAPAS</sequence>
<dbReference type="OrthoDB" id="21225at2759"/>
<feature type="compositionally biased region" description="Acidic residues" evidence="1">
    <location>
        <begin position="478"/>
        <end position="493"/>
    </location>
</feature>
<dbReference type="Proteomes" id="UP001165083">
    <property type="component" value="Unassembled WGS sequence"/>
</dbReference>
<feature type="compositionally biased region" description="Polar residues" evidence="1">
    <location>
        <begin position="36"/>
        <end position="46"/>
    </location>
</feature>
<feature type="region of interest" description="Disordered" evidence="1">
    <location>
        <begin position="14"/>
        <end position="65"/>
    </location>
</feature>
<dbReference type="InterPro" id="IPR003018">
    <property type="entry name" value="GAF"/>
</dbReference>
<gene>
    <name evidence="3" type="ORF">Plil01_001055200</name>
</gene>
<comment type="caution">
    <text evidence="3">The sequence shown here is derived from an EMBL/GenBank/DDBJ whole genome shotgun (WGS) entry which is preliminary data.</text>
</comment>
<feature type="region of interest" description="Disordered" evidence="1">
    <location>
        <begin position="478"/>
        <end position="500"/>
    </location>
</feature>
<proteinExistence type="predicted"/>
<evidence type="ECO:0000313" key="3">
    <source>
        <dbReference type="EMBL" id="GMF25526.1"/>
    </source>
</evidence>
<dbReference type="Pfam" id="PF01590">
    <property type="entry name" value="GAF"/>
    <property type="match status" value="1"/>
</dbReference>
<evidence type="ECO:0000313" key="4">
    <source>
        <dbReference type="Proteomes" id="UP001165083"/>
    </source>
</evidence>
<accession>A0A9W6U5E0</accession>
<dbReference type="AlphaFoldDB" id="A0A9W6U5E0"/>
<dbReference type="Gene3D" id="3.30.450.40">
    <property type="match status" value="1"/>
</dbReference>
<dbReference type="PANTHER" id="PTHR43102">
    <property type="entry name" value="SLR1143 PROTEIN"/>
    <property type="match status" value="1"/>
</dbReference>
<dbReference type="EMBL" id="BSXW01000559">
    <property type="protein sequence ID" value="GMF25526.1"/>
    <property type="molecule type" value="Genomic_DNA"/>
</dbReference>
<dbReference type="PANTHER" id="PTHR43102:SF2">
    <property type="entry name" value="GAF DOMAIN-CONTAINING PROTEIN"/>
    <property type="match status" value="1"/>
</dbReference>